<feature type="compositionally biased region" description="Basic residues" evidence="1">
    <location>
        <begin position="55"/>
        <end position="69"/>
    </location>
</feature>
<proteinExistence type="predicted"/>
<dbReference type="EMBL" id="AEYI02001501">
    <property type="protein sequence ID" value="KFG36668.1"/>
    <property type="molecule type" value="Genomic_DNA"/>
</dbReference>
<dbReference type="Proteomes" id="UP000028828">
    <property type="component" value="Unassembled WGS sequence"/>
</dbReference>
<protein>
    <submittedName>
        <fullName evidence="2">Uncharacterized protein</fullName>
    </submittedName>
</protein>
<comment type="caution">
    <text evidence="2">The sequence shown here is derived from an EMBL/GenBank/DDBJ whole genome shotgun (WGS) entry which is preliminary data.</text>
</comment>
<feature type="compositionally biased region" description="Basic and acidic residues" evidence="1">
    <location>
        <begin position="18"/>
        <end position="39"/>
    </location>
</feature>
<evidence type="ECO:0000313" key="2">
    <source>
        <dbReference type="EMBL" id="KFG36668.1"/>
    </source>
</evidence>
<feature type="compositionally biased region" description="Basic and acidic residues" evidence="1">
    <location>
        <begin position="129"/>
        <end position="140"/>
    </location>
</feature>
<feature type="compositionally biased region" description="Basic and acidic residues" evidence="1">
    <location>
        <begin position="171"/>
        <end position="194"/>
    </location>
</feature>
<gene>
    <name evidence="2" type="ORF">TGP89_236830</name>
</gene>
<feature type="region of interest" description="Disordered" evidence="1">
    <location>
        <begin position="1"/>
        <end position="194"/>
    </location>
</feature>
<reference evidence="2 3" key="1">
    <citation type="submission" date="2014-03" db="EMBL/GenBank/DDBJ databases">
        <authorList>
            <person name="Sibley D."/>
            <person name="Venepally P."/>
            <person name="Karamycheva S."/>
            <person name="Hadjithomas M."/>
            <person name="Khan A."/>
            <person name="Brunk B."/>
            <person name="Roos D."/>
            <person name="Caler E."/>
            <person name="Lorenzi H."/>
        </authorList>
    </citation>
    <scope>NUCLEOTIDE SEQUENCE [LARGE SCALE GENOMIC DNA]</scope>
    <source>
        <strain evidence="3">p89</strain>
    </source>
</reference>
<name>A0A086JX00_TOXGO</name>
<organism evidence="2 3">
    <name type="scientific">Toxoplasma gondii p89</name>
    <dbReference type="NCBI Taxonomy" id="943119"/>
    <lineage>
        <taxon>Eukaryota</taxon>
        <taxon>Sar</taxon>
        <taxon>Alveolata</taxon>
        <taxon>Apicomplexa</taxon>
        <taxon>Conoidasida</taxon>
        <taxon>Coccidia</taxon>
        <taxon>Eucoccidiorida</taxon>
        <taxon>Eimeriorina</taxon>
        <taxon>Sarcocystidae</taxon>
        <taxon>Toxoplasma</taxon>
    </lineage>
</organism>
<dbReference type="VEuPathDB" id="ToxoDB:TGP89_236830"/>
<evidence type="ECO:0000313" key="3">
    <source>
        <dbReference type="Proteomes" id="UP000028828"/>
    </source>
</evidence>
<feature type="compositionally biased region" description="Basic and acidic residues" evidence="1">
    <location>
        <begin position="153"/>
        <end position="164"/>
    </location>
</feature>
<feature type="compositionally biased region" description="Low complexity" evidence="1">
    <location>
        <begin position="43"/>
        <end position="53"/>
    </location>
</feature>
<dbReference type="AlphaFoldDB" id="A0A086JX00"/>
<accession>A0A086JX00</accession>
<sequence>MREKAESTGRLSSSAEPGKNREERRNLKSENGEASEKGVRLQTTSSSRRSPTRVGARKREKTPRARRCHFLWEASESEKSKCGVAENRTTQRSPSDGQASVKLWKTETLGKPGRSTPMRRPSPGVHTPQIHEEATGEKRRVSVQREAARWTARKGEVFAEERLSQARRGRLREGSERGSRVEEREGNERKKEKV</sequence>
<feature type="compositionally biased region" description="Polar residues" evidence="1">
    <location>
        <begin position="87"/>
        <end position="98"/>
    </location>
</feature>
<evidence type="ECO:0000256" key="1">
    <source>
        <dbReference type="SAM" id="MobiDB-lite"/>
    </source>
</evidence>